<dbReference type="PRINTS" id="PR00080">
    <property type="entry name" value="SDRFAMILY"/>
</dbReference>
<dbReference type="PRINTS" id="PR00081">
    <property type="entry name" value="GDHRDH"/>
</dbReference>
<keyword evidence="3" id="KW-1185">Reference proteome</keyword>
<organism evidence="2 3">
    <name type="scientific">Novosphingobium rhizovicinum</name>
    <dbReference type="NCBI Taxonomy" id="3228928"/>
    <lineage>
        <taxon>Bacteria</taxon>
        <taxon>Pseudomonadati</taxon>
        <taxon>Pseudomonadota</taxon>
        <taxon>Alphaproteobacteria</taxon>
        <taxon>Sphingomonadales</taxon>
        <taxon>Sphingomonadaceae</taxon>
        <taxon>Novosphingobium</taxon>
    </lineage>
</organism>
<evidence type="ECO:0000256" key="1">
    <source>
        <dbReference type="ARBA" id="ARBA00006484"/>
    </source>
</evidence>
<comment type="caution">
    <text evidence="2">The sequence shown here is derived from an EMBL/GenBank/DDBJ whole genome shotgun (WGS) entry which is preliminary data.</text>
</comment>
<evidence type="ECO:0000313" key="2">
    <source>
        <dbReference type="EMBL" id="MEW9855727.1"/>
    </source>
</evidence>
<dbReference type="RefSeq" id="WP_367773591.1">
    <property type="nucleotide sequence ID" value="NZ_JBFNXR010000044.1"/>
</dbReference>
<protein>
    <submittedName>
        <fullName evidence="2">3-hydroxybutyrate dehydrogenase</fullName>
    </submittedName>
</protein>
<dbReference type="PANTHER" id="PTHR42879">
    <property type="entry name" value="3-OXOACYL-(ACYL-CARRIER-PROTEIN) REDUCTASE"/>
    <property type="match status" value="1"/>
</dbReference>
<dbReference type="Pfam" id="PF13561">
    <property type="entry name" value="adh_short_C2"/>
    <property type="match status" value="1"/>
</dbReference>
<reference evidence="2 3" key="1">
    <citation type="submission" date="2024-06" db="EMBL/GenBank/DDBJ databases">
        <title>Novosphingobium rhizovicinus M1R2S20.</title>
        <authorList>
            <person name="Sun J.-Q."/>
        </authorList>
    </citation>
    <scope>NUCLEOTIDE SEQUENCE [LARGE SCALE GENOMIC DNA]</scope>
    <source>
        <strain evidence="2 3">M1R2S20</strain>
    </source>
</reference>
<dbReference type="NCBIfam" id="TIGR01963">
    <property type="entry name" value="PHB_DH"/>
    <property type="match status" value="1"/>
</dbReference>
<dbReference type="InterPro" id="IPR002347">
    <property type="entry name" value="SDR_fam"/>
</dbReference>
<dbReference type="NCBIfam" id="NF009931">
    <property type="entry name" value="PRK13394.1"/>
    <property type="match status" value="1"/>
</dbReference>
<comment type="similarity">
    <text evidence="1">Belongs to the short-chain dehydrogenases/reductases (SDR) family.</text>
</comment>
<dbReference type="Gene3D" id="3.40.50.720">
    <property type="entry name" value="NAD(P)-binding Rossmann-like Domain"/>
    <property type="match status" value="1"/>
</dbReference>
<dbReference type="EMBL" id="JBFNXR010000044">
    <property type="protein sequence ID" value="MEW9855727.1"/>
    <property type="molecule type" value="Genomic_DNA"/>
</dbReference>
<gene>
    <name evidence="2" type="ORF">ABUH87_11285</name>
</gene>
<dbReference type="InterPro" id="IPR050259">
    <property type="entry name" value="SDR"/>
</dbReference>
<sequence length="260" mass="27163">MKLAGKSCVVTGSASGIGYAIARRFAAAGGKVAIADLDLDAARRAADGIAASCGTETLALAMDVSNEDQVNAGIGHVVEHWGGVDVLVSNAGIQIVNPVEQFAFSDWKKMLAIHLDGAFLTSKACLPHMYAKGAGSIIFMGSVHSKEASSLKSAYVTAKHGLLGLARVIAKEGGGKGVRTNVICPGFVRTPLVDKQIPEQAKELGISEEEVVRNVMLGKTVDGEFTTVEDIAEVALFFAAFESNALNGQSLVASHGWFME</sequence>
<dbReference type="InterPro" id="IPR036291">
    <property type="entry name" value="NAD(P)-bd_dom_sf"/>
</dbReference>
<accession>A0ABV3RCR0</accession>
<dbReference type="NCBIfam" id="NF009093">
    <property type="entry name" value="PRK12429.1"/>
    <property type="match status" value="1"/>
</dbReference>
<name>A0ABV3RCR0_9SPHN</name>
<dbReference type="InterPro" id="IPR011294">
    <property type="entry name" value="3-OHbutyrate_DH"/>
</dbReference>
<dbReference type="PROSITE" id="PS00061">
    <property type="entry name" value="ADH_SHORT"/>
    <property type="match status" value="1"/>
</dbReference>
<dbReference type="InterPro" id="IPR020904">
    <property type="entry name" value="Sc_DH/Rdtase_CS"/>
</dbReference>
<dbReference type="Proteomes" id="UP001556118">
    <property type="component" value="Unassembled WGS sequence"/>
</dbReference>
<evidence type="ECO:0000313" key="3">
    <source>
        <dbReference type="Proteomes" id="UP001556118"/>
    </source>
</evidence>
<proteinExistence type="inferred from homology"/>
<dbReference type="PANTHER" id="PTHR42879:SF2">
    <property type="entry name" value="3-OXOACYL-[ACYL-CARRIER-PROTEIN] REDUCTASE FABG"/>
    <property type="match status" value="1"/>
</dbReference>
<dbReference type="SUPFAM" id="SSF51735">
    <property type="entry name" value="NAD(P)-binding Rossmann-fold domains"/>
    <property type="match status" value="1"/>
</dbReference>